<dbReference type="Proteomes" id="UP000287171">
    <property type="component" value="Unassembled WGS sequence"/>
</dbReference>
<dbReference type="GO" id="GO:0003796">
    <property type="term" value="F:lysozyme activity"/>
    <property type="evidence" value="ECO:0007669"/>
    <property type="project" value="InterPro"/>
</dbReference>
<dbReference type="PANTHER" id="PTHR34135:SF2">
    <property type="entry name" value="LYSOZYME"/>
    <property type="match status" value="1"/>
</dbReference>
<evidence type="ECO:0000313" key="5">
    <source>
        <dbReference type="Proteomes" id="UP000287171"/>
    </source>
</evidence>
<comment type="caution">
    <text evidence="4">The sequence shown here is derived from an EMBL/GenBank/DDBJ whole genome shotgun (WGS) entry which is preliminary data.</text>
</comment>
<dbReference type="GO" id="GO:0009253">
    <property type="term" value="P:peptidoglycan catabolic process"/>
    <property type="evidence" value="ECO:0007669"/>
    <property type="project" value="InterPro"/>
</dbReference>
<dbReference type="InterPro" id="IPR002053">
    <property type="entry name" value="Glyco_hydro_25"/>
</dbReference>
<dbReference type="InterPro" id="IPR017853">
    <property type="entry name" value="GH"/>
</dbReference>
<accession>A0A402BA54</accession>
<evidence type="ECO:0000313" key="4">
    <source>
        <dbReference type="EMBL" id="GCE28206.1"/>
    </source>
</evidence>
<dbReference type="Pfam" id="PF01183">
    <property type="entry name" value="Glyco_hydro_25"/>
    <property type="match status" value="1"/>
</dbReference>
<dbReference type="AlphaFoldDB" id="A0A402BA54"/>
<dbReference type="SMART" id="SM00641">
    <property type="entry name" value="Glyco_25"/>
    <property type="match status" value="1"/>
</dbReference>
<dbReference type="PROSITE" id="PS51904">
    <property type="entry name" value="GLYCOSYL_HYDROL_F25_2"/>
    <property type="match status" value="1"/>
</dbReference>
<dbReference type="Gene3D" id="3.20.20.80">
    <property type="entry name" value="Glycosidases"/>
    <property type="match status" value="1"/>
</dbReference>
<reference evidence="5" key="1">
    <citation type="submission" date="2018-12" db="EMBL/GenBank/DDBJ databases">
        <title>Tengunoibacter tsumagoiensis gen. nov., sp. nov., Dictyobacter kobayashii sp. nov., D. alpinus sp. nov., and D. joshuensis sp. nov. and description of Dictyobacteraceae fam. nov. within the order Ktedonobacterales isolated from Tengu-no-mugimeshi.</title>
        <authorList>
            <person name="Wang C.M."/>
            <person name="Zheng Y."/>
            <person name="Sakai Y."/>
            <person name="Toyoda A."/>
            <person name="Minakuchi Y."/>
            <person name="Abe K."/>
            <person name="Yokota A."/>
            <person name="Yabe S."/>
        </authorList>
    </citation>
    <scope>NUCLEOTIDE SEQUENCE [LARGE SCALE GENOMIC DNA]</scope>
    <source>
        <strain evidence="5">Uno16</strain>
    </source>
</reference>
<sequence>MAQSGQFSFAFIKATEGKNYKDAYFQENWRGTKEQNILRGAYHFYSDYRTGIEQANNYISVVPKEAGMLPPVLDLEVSGNDHSMMLRELNRFINRLQQHYGVKPIIYTDHDRYTEYIQGNFANYTIWIRDVYTPVQWNKVQNWSFWQYNNRGHVPGVSGYVDMNVFSRPQKELAALVL</sequence>
<evidence type="ECO:0000256" key="2">
    <source>
        <dbReference type="ARBA" id="ARBA00022801"/>
    </source>
</evidence>
<evidence type="ECO:0000256" key="3">
    <source>
        <dbReference type="ARBA" id="ARBA00023295"/>
    </source>
</evidence>
<evidence type="ECO:0000256" key="1">
    <source>
        <dbReference type="ARBA" id="ARBA00010646"/>
    </source>
</evidence>
<keyword evidence="2" id="KW-0378">Hydrolase</keyword>
<evidence type="ECO:0008006" key="6">
    <source>
        <dbReference type="Google" id="ProtNLM"/>
    </source>
</evidence>
<organism evidence="4 5">
    <name type="scientific">Dictyobacter alpinus</name>
    <dbReference type="NCBI Taxonomy" id="2014873"/>
    <lineage>
        <taxon>Bacteria</taxon>
        <taxon>Bacillati</taxon>
        <taxon>Chloroflexota</taxon>
        <taxon>Ktedonobacteria</taxon>
        <taxon>Ktedonobacterales</taxon>
        <taxon>Dictyobacteraceae</taxon>
        <taxon>Dictyobacter</taxon>
    </lineage>
</organism>
<dbReference type="InterPro" id="IPR018077">
    <property type="entry name" value="Glyco_hydro_fam25_subgr"/>
</dbReference>
<dbReference type="SUPFAM" id="SSF51445">
    <property type="entry name" value="(Trans)glycosidases"/>
    <property type="match status" value="1"/>
</dbReference>
<name>A0A402BA54_9CHLR</name>
<dbReference type="EMBL" id="BIFT01000001">
    <property type="protein sequence ID" value="GCE28206.1"/>
    <property type="molecule type" value="Genomic_DNA"/>
</dbReference>
<protein>
    <recommendedName>
        <fullName evidence="6">Lysozyme</fullName>
    </recommendedName>
</protein>
<gene>
    <name evidence="4" type="ORF">KDA_36900</name>
</gene>
<dbReference type="GO" id="GO:0016998">
    <property type="term" value="P:cell wall macromolecule catabolic process"/>
    <property type="evidence" value="ECO:0007669"/>
    <property type="project" value="InterPro"/>
</dbReference>
<dbReference type="PANTHER" id="PTHR34135">
    <property type="entry name" value="LYSOZYME"/>
    <property type="match status" value="1"/>
</dbReference>
<dbReference type="GO" id="GO:0016052">
    <property type="term" value="P:carbohydrate catabolic process"/>
    <property type="evidence" value="ECO:0007669"/>
    <property type="project" value="TreeGrafter"/>
</dbReference>
<keyword evidence="3" id="KW-0326">Glycosidase</keyword>
<keyword evidence="5" id="KW-1185">Reference proteome</keyword>
<proteinExistence type="inferred from homology"/>
<comment type="similarity">
    <text evidence="1">Belongs to the glycosyl hydrolase 25 family.</text>
</comment>